<dbReference type="GO" id="GO:0004185">
    <property type="term" value="F:serine-type carboxypeptidase activity"/>
    <property type="evidence" value="ECO:0007669"/>
    <property type="project" value="InterPro"/>
</dbReference>
<feature type="region of interest" description="Disordered" evidence="7">
    <location>
        <begin position="341"/>
        <end position="450"/>
    </location>
</feature>
<feature type="compositionally biased region" description="Low complexity" evidence="7">
    <location>
        <begin position="304"/>
        <end position="319"/>
    </location>
</feature>
<feature type="region of interest" description="Disordered" evidence="7">
    <location>
        <begin position="289"/>
        <end position="319"/>
    </location>
</feature>
<feature type="compositionally biased region" description="Polar residues" evidence="7">
    <location>
        <begin position="515"/>
        <end position="547"/>
    </location>
</feature>
<keyword evidence="5" id="KW-0378">Hydrolase</keyword>
<dbReference type="EMBL" id="JBBCAQ010000034">
    <property type="protein sequence ID" value="KAK7580539.1"/>
    <property type="molecule type" value="Genomic_DNA"/>
</dbReference>
<keyword evidence="4 8" id="KW-0732">Signal</keyword>
<feature type="compositionally biased region" description="Polar residues" evidence="7">
    <location>
        <begin position="418"/>
        <end position="429"/>
    </location>
</feature>
<feature type="compositionally biased region" description="Low complexity" evidence="7">
    <location>
        <begin position="405"/>
        <end position="417"/>
    </location>
</feature>
<keyword evidence="10" id="KW-1185">Reference proteome</keyword>
<protein>
    <recommendedName>
        <fullName evidence="11">Serine carboxypeptidase</fullName>
    </recommendedName>
</protein>
<evidence type="ECO:0000256" key="7">
    <source>
        <dbReference type="SAM" id="MobiDB-lite"/>
    </source>
</evidence>
<gene>
    <name evidence="9" type="ORF">V9T40_001168</name>
</gene>
<evidence type="ECO:0000313" key="10">
    <source>
        <dbReference type="Proteomes" id="UP001367676"/>
    </source>
</evidence>
<dbReference type="PANTHER" id="PTHR11802">
    <property type="entry name" value="SERINE PROTEASE FAMILY S10 SERINE CARBOXYPEPTIDASE"/>
    <property type="match status" value="1"/>
</dbReference>
<evidence type="ECO:0000256" key="2">
    <source>
        <dbReference type="ARBA" id="ARBA00022645"/>
    </source>
</evidence>
<reference evidence="9 10" key="1">
    <citation type="submission" date="2024-03" db="EMBL/GenBank/DDBJ databases">
        <title>Adaptation during the transition from Ophiocordyceps entomopathogen to insect associate is accompanied by gene loss and intensified selection.</title>
        <authorList>
            <person name="Ward C.M."/>
            <person name="Onetto C.A."/>
            <person name="Borneman A.R."/>
        </authorList>
    </citation>
    <scope>NUCLEOTIDE SEQUENCE [LARGE SCALE GENOMIC DNA]</scope>
    <source>
        <strain evidence="9">AWRI1</strain>
        <tissue evidence="9">Single Adult Female</tissue>
    </source>
</reference>
<comment type="caution">
    <text evidence="9">The sequence shown here is derived from an EMBL/GenBank/DDBJ whole genome shotgun (WGS) entry which is preliminary data.</text>
</comment>
<evidence type="ECO:0000256" key="5">
    <source>
        <dbReference type="ARBA" id="ARBA00022801"/>
    </source>
</evidence>
<name>A0AAN9TEG7_9HEMI</name>
<dbReference type="PANTHER" id="PTHR11802:SF472">
    <property type="entry name" value="SERINE CARBOXYPEPTIDASE CPVL-RELATED"/>
    <property type="match status" value="1"/>
</dbReference>
<keyword evidence="3" id="KW-0645">Protease</keyword>
<dbReference type="GO" id="GO:0006508">
    <property type="term" value="P:proteolysis"/>
    <property type="evidence" value="ECO:0007669"/>
    <property type="project" value="UniProtKB-KW"/>
</dbReference>
<feature type="region of interest" description="Disordered" evidence="7">
    <location>
        <begin position="515"/>
        <end position="683"/>
    </location>
</feature>
<feature type="compositionally biased region" description="Polar residues" evidence="7">
    <location>
        <begin position="618"/>
        <end position="643"/>
    </location>
</feature>
<evidence type="ECO:0000256" key="3">
    <source>
        <dbReference type="ARBA" id="ARBA00022670"/>
    </source>
</evidence>
<feature type="compositionally biased region" description="Polar residues" evidence="7">
    <location>
        <begin position="80"/>
        <end position="93"/>
    </location>
</feature>
<feature type="chain" id="PRO_5042964622" description="Serine carboxypeptidase" evidence="8">
    <location>
        <begin position="20"/>
        <end position="1120"/>
    </location>
</feature>
<evidence type="ECO:0000256" key="4">
    <source>
        <dbReference type="ARBA" id="ARBA00022729"/>
    </source>
</evidence>
<feature type="compositionally biased region" description="Low complexity" evidence="7">
    <location>
        <begin position="600"/>
        <end position="617"/>
    </location>
</feature>
<dbReference type="InterPro" id="IPR029058">
    <property type="entry name" value="AB_hydrolase_fold"/>
</dbReference>
<dbReference type="Pfam" id="PF00450">
    <property type="entry name" value="Peptidase_S10"/>
    <property type="match status" value="1"/>
</dbReference>
<dbReference type="Gene3D" id="3.40.50.1820">
    <property type="entry name" value="alpha/beta hydrolase"/>
    <property type="match status" value="1"/>
</dbReference>
<feature type="compositionally biased region" description="Low complexity" evidence="7">
    <location>
        <begin position="65"/>
        <end position="79"/>
    </location>
</feature>
<feature type="compositionally biased region" description="Low complexity" evidence="7">
    <location>
        <begin position="372"/>
        <end position="383"/>
    </location>
</feature>
<feature type="signal peptide" evidence="8">
    <location>
        <begin position="1"/>
        <end position="19"/>
    </location>
</feature>
<proteinExistence type="inferred from homology"/>
<evidence type="ECO:0008006" key="11">
    <source>
        <dbReference type="Google" id="ProtNLM"/>
    </source>
</evidence>
<evidence type="ECO:0000256" key="1">
    <source>
        <dbReference type="ARBA" id="ARBA00009431"/>
    </source>
</evidence>
<feature type="compositionally biased region" description="Acidic residues" evidence="7">
    <location>
        <begin position="291"/>
        <end position="303"/>
    </location>
</feature>
<dbReference type="InterPro" id="IPR001563">
    <property type="entry name" value="Peptidase_S10"/>
</dbReference>
<feature type="compositionally biased region" description="Low complexity" evidence="7">
    <location>
        <begin position="576"/>
        <end position="589"/>
    </location>
</feature>
<dbReference type="Proteomes" id="UP001367676">
    <property type="component" value="Unassembled WGS sequence"/>
</dbReference>
<keyword evidence="6" id="KW-0325">Glycoprotein</keyword>
<dbReference type="SUPFAM" id="SSF53474">
    <property type="entry name" value="alpha/beta-Hydrolases"/>
    <property type="match status" value="1"/>
</dbReference>
<evidence type="ECO:0000256" key="8">
    <source>
        <dbReference type="SAM" id="SignalP"/>
    </source>
</evidence>
<feature type="compositionally biased region" description="Polar residues" evidence="7">
    <location>
        <begin position="392"/>
        <end position="403"/>
    </location>
</feature>
<keyword evidence="2" id="KW-0121">Carboxypeptidase</keyword>
<feature type="region of interest" description="Disordered" evidence="7">
    <location>
        <begin position="469"/>
        <end position="494"/>
    </location>
</feature>
<evidence type="ECO:0000313" key="9">
    <source>
        <dbReference type="EMBL" id="KAK7580539.1"/>
    </source>
</evidence>
<comment type="similarity">
    <text evidence="1">Belongs to the peptidase S10 family.</text>
</comment>
<accession>A0AAN9TEG7</accession>
<sequence length="1120" mass="123804">MKLFSSILASALVFHLVHSIVIKINPIRVQVRPTPAINTTSSTVYFSTESSAQLGTATNELESNASFGSGSVSPSNSANDQIATEKCSSNNGNVDKEITTIEIGTLRVTGTDFSSPSSFSNDYNTTQHLVVTESNSKHESTSQTVTLQQFENVSTISSPTANQSVIKNGFGNDSSTQYSSVTDGEITKQSSIWLLTDKIATKGSTFVYSDFTKKNATANTTSTSTKVGLPCKIAYPSSSPASKDDSSPKNETNVVISKTASTVDLSSIKSSTLDIYPDHFSKAQTEANFENVEEGPEDSDEEQIISNSSTVHSGSTHSTSSILDKFDFTNVSTVGGSTAVDSEKQISASQSVKTATPHSDSYPDFENKKQSNESGSSTSQSSLQDDKKSSSGCKTNQEKNVTVFSPASTASQSSSDSVTLQQIKENASSEGEEASPLPTIYNSPEMSQSQTISSVSSTTEEFKLQTVAQSTKLTSDSSTKVSLESAASDQEMQTSIPLEGEEDQIVTTIESYSFQESVAVSSTTENKTYSSSEARADQQEWNTSVESATLVPIKETTQPNQCKRSSSITNISQTPEQSINTENTTQTESSSDDQWHKISESSTISSTQSSAANTSENITTAFHISTDSSQTTDLGSDRSSSPGAVSRPPTCKTTKTNHSSSNLNEPTPQSSTSRALTEEEKKTRRLTISNKNPNLAKKLTRVTPLKGNISSNAGFLMANRKYGARLFFWFFRSLHNTTDAPVIVWLQGQPGWSSLVGLFEEHGPYRVVETDTDIRFELREHAWTNEFNVLYLDHCIGCGYSTAMRKAAYEPTYEMVSANVYQALVQFFRVFSEYAENEVYLAGEHGCAKYIPIIADTIHTKNAIEQDQINLRGILIGGPYIDALSMITYSEYLYMTGLIDEQEHENLYIQEQYAKSLILATKYNETITYLKQNVLNKFEQAGYQRLYDLRYEKPKEGHYTFERYMPKVVKYEPFVASIHTEGLQFRTRSELLIEEIMKPVDQVLTTVLQHYKVLYYNGQFDMLTPYSLTAQYFSQLHWAKTNFFYSSQLNNWHASSGGYPDGYWKFSSNLTHVVIRDAGHTVGTTKPHTLLYMLKWFVNDMFEISYSPPSPDQRYLNIFI</sequence>
<dbReference type="PRINTS" id="PR00724">
    <property type="entry name" value="CRBOXYPTASEC"/>
</dbReference>
<feature type="compositionally biased region" description="Polar residues" evidence="7">
    <location>
        <begin position="341"/>
        <end position="359"/>
    </location>
</feature>
<feature type="compositionally biased region" description="Polar residues" evidence="7">
    <location>
        <begin position="555"/>
        <end position="575"/>
    </location>
</feature>
<dbReference type="AlphaFoldDB" id="A0AAN9TEG7"/>
<organism evidence="9 10">
    <name type="scientific">Parthenolecanium corni</name>
    <dbReference type="NCBI Taxonomy" id="536013"/>
    <lineage>
        <taxon>Eukaryota</taxon>
        <taxon>Metazoa</taxon>
        <taxon>Ecdysozoa</taxon>
        <taxon>Arthropoda</taxon>
        <taxon>Hexapoda</taxon>
        <taxon>Insecta</taxon>
        <taxon>Pterygota</taxon>
        <taxon>Neoptera</taxon>
        <taxon>Paraneoptera</taxon>
        <taxon>Hemiptera</taxon>
        <taxon>Sternorrhyncha</taxon>
        <taxon>Coccoidea</taxon>
        <taxon>Coccidae</taxon>
        <taxon>Parthenolecanium</taxon>
    </lineage>
</organism>
<evidence type="ECO:0000256" key="6">
    <source>
        <dbReference type="ARBA" id="ARBA00023180"/>
    </source>
</evidence>
<feature type="region of interest" description="Disordered" evidence="7">
    <location>
        <begin position="65"/>
        <end position="93"/>
    </location>
</feature>
<feature type="compositionally biased region" description="Polar residues" evidence="7">
    <location>
        <begin position="651"/>
        <end position="675"/>
    </location>
</feature>